<proteinExistence type="predicted"/>
<organism evidence="2">
    <name type="scientific">Caenorhabditis brenneri</name>
    <name type="common">Nematode worm</name>
    <dbReference type="NCBI Taxonomy" id="135651"/>
    <lineage>
        <taxon>Eukaryota</taxon>
        <taxon>Metazoa</taxon>
        <taxon>Ecdysozoa</taxon>
        <taxon>Nematoda</taxon>
        <taxon>Chromadorea</taxon>
        <taxon>Rhabditida</taxon>
        <taxon>Rhabditina</taxon>
        <taxon>Rhabditomorpha</taxon>
        <taxon>Rhabditoidea</taxon>
        <taxon>Rhabditidae</taxon>
        <taxon>Peloderinae</taxon>
        <taxon>Caenorhabditis</taxon>
    </lineage>
</organism>
<dbReference type="PANTHER" id="PTHR31063">
    <property type="entry name" value="PROTEIN CBG08668"/>
    <property type="match status" value="1"/>
</dbReference>
<dbReference type="AlphaFoldDB" id="G0MS55"/>
<name>G0MS55_CAEBE</name>
<dbReference type="PANTHER" id="PTHR31063:SF4">
    <property type="entry name" value="IBR DOMAIN-CONTAINING PROTEIN"/>
    <property type="match status" value="1"/>
</dbReference>
<gene>
    <name evidence="1" type="ORF">CAEBREN_24268</name>
</gene>
<dbReference type="SUPFAM" id="SSF57850">
    <property type="entry name" value="RING/U-box"/>
    <property type="match status" value="1"/>
</dbReference>
<dbReference type="Proteomes" id="UP000008068">
    <property type="component" value="Unassembled WGS sequence"/>
</dbReference>
<dbReference type="CDD" id="cd20335">
    <property type="entry name" value="BRcat_RBR"/>
    <property type="match status" value="1"/>
</dbReference>
<evidence type="ECO:0000313" key="1">
    <source>
        <dbReference type="EMBL" id="EGT42551.1"/>
    </source>
</evidence>
<dbReference type="HOGENOM" id="CLU_015568_0_0_1"/>
<keyword evidence="2" id="KW-1185">Reference proteome</keyword>
<accession>G0MS55</accession>
<dbReference type="OrthoDB" id="5787359at2759"/>
<reference evidence="2" key="1">
    <citation type="submission" date="2011-07" db="EMBL/GenBank/DDBJ databases">
        <authorList>
            <consortium name="Caenorhabditis brenneri Sequencing and Analysis Consortium"/>
            <person name="Wilson R.K."/>
        </authorList>
    </citation>
    <scope>NUCLEOTIDE SEQUENCE [LARGE SCALE GENOMIC DNA]</scope>
    <source>
        <strain evidence="2">PB2801</strain>
    </source>
</reference>
<evidence type="ECO:0008006" key="3">
    <source>
        <dbReference type="Google" id="ProtNLM"/>
    </source>
</evidence>
<dbReference type="OMA" id="LKCTECL"/>
<dbReference type="InParanoid" id="G0MS55"/>
<dbReference type="eggNOG" id="ENOG502TGQS">
    <property type="taxonomic scope" value="Eukaryota"/>
</dbReference>
<sequence length="834" mass="96817">MSTYSELCRMYGSEVDEEELQTRELFEKPRGERRWLGRRNHKGKERLHNAVKDSNYIEKTVTSTEPLSKNAIRKIKESTKDELELNVSYSLDKKNRWMGADTVALLGGTPENLNAEIVEKNVVDKSIFAVHSKRVNFEQAPGEFDVRSATSSGKGQHYSNFLPKSRELGKKANANQVVIKLPKNSIWKNMVTKMKLRMKKMMVIMSHKTHLKTLLTSDLYVDTCDKQKKKKKNDRGSPEVLNALEPEPDYTNLLNIPDYLRQEGFTFEKFDITFHNQEDNFERQIDELRLEKKLIIKDLRPQQYLIDVSEWCQLDGEVKDGETTAVIVITQLKKNKYNFLINSTIAIDPPKRGCVALIKRICHATTLRQAISHITSEILTARKIVETMRISIQFYGRKTFPELLRDPDEWENQMVNMSWPNQYYHATWANSEELSQVGGKFEWKDLCAMAKRDSKLKTGYTSNDRCGSCNQGKRSHELYFVNNESKLKCTECLKDEFYREVRARRVPIDLETDTADELEYLPTFVPLTIINLYIRMISEIIYKDLGAVGDFEKCPACKSAVFFESTSEEDAKKNQNRSCPCGYSWCKHCDRVPHWPLKCGDFAEWEEKWFLRYSMKHAQGSGTETLLQVTCSCQKQVYNVLLPEEFIECPGCKVNVNMNTMRTVWKHYYYPYDPVERKLIKKGYYVVGEGYKKSPYVPQAKVYTDIVKIPGIKASVIETCGAARDIRFDVHFRNRAVYREHVLIRKGIMEEEAVENLFGTSVYLVETVTAWMYMTNQFDRSVMQTLESMMENRKMLMATLSGEESEAIKECIKKLRKDINYVVSAVEKKNSQIS</sequence>
<evidence type="ECO:0000313" key="2">
    <source>
        <dbReference type="Proteomes" id="UP000008068"/>
    </source>
</evidence>
<dbReference type="EMBL" id="GL379809">
    <property type="protein sequence ID" value="EGT42551.1"/>
    <property type="molecule type" value="Genomic_DNA"/>
</dbReference>
<protein>
    <recommendedName>
        <fullName evidence="3">IBR domain-containing protein</fullName>
    </recommendedName>
</protein>